<sequence>MSSTIPTADEGDSTRPTATTQGPGTSRPRRRVLAILLAITVLCAGVLAWWHPWDKEEEAPPPPETVCNGLYNTAELNQILGSHIGSDHVLSYGAWEGSCTIVSGMPTATDARGYEISKAIMYVYFWHDNEYQAGNGYKWTDKAMAADTENNIQKLDIPELEGHTYLWVAPIGSRDYVHGIWFGDGFTIAAVIPYSENNLDGPKTIQEAVDVMPELLTYIGTNALKHPAIPKRKPSEHPSSTDPSDAADTTSTGTSPGAPFPSIDQNTA</sequence>
<dbReference type="EMBL" id="FNHU01000005">
    <property type="protein sequence ID" value="SDM66194.1"/>
    <property type="molecule type" value="Genomic_DNA"/>
</dbReference>
<keyword evidence="2" id="KW-0472">Membrane</keyword>
<feature type="region of interest" description="Disordered" evidence="1">
    <location>
        <begin position="1"/>
        <end position="26"/>
    </location>
</feature>
<evidence type="ECO:0000313" key="4">
    <source>
        <dbReference type="Proteomes" id="UP000199671"/>
    </source>
</evidence>
<reference evidence="3 4" key="1">
    <citation type="submission" date="2016-10" db="EMBL/GenBank/DDBJ databases">
        <authorList>
            <person name="de Groot N.N."/>
        </authorList>
    </citation>
    <scope>NUCLEOTIDE SEQUENCE [LARGE SCALE GENOMIC DNA]</scope>
    <source>
        <strain evidence="3 4">KPR-7B</strain>
    </source>
</reference>
<dbReference type="AlphaFoldDB" id="A0A1G9V1U2"/>
<keyword evidence="2" id="KW-1133">Transmembrane helix</keyword>
<organism evidence="3 4">
    <name type="scientific">Actinomyces ruminicola</name>
    <dbReference type="NCBI Taxonomy" id="332524"/>
    <lineage>
        <taxon>Bacteria</taxon>
        <taxon>Bacillati</taxon>
        <taxon>Actinomycetota</taxon>
        <taxon>Actinomycetes</taxon>
        <taxon>Actinomycetales</taxon>
        <taxon>Actinomycetaceae</taxon>
        <taxon>Actinomyces</taxon>
    </lineage>
</organism>
<accession>A0A1G9V1U2</accession>
<name>A0A1G9V1U2_9ACTO</name>
<feature type="compositionally biased region" description="Polar residues" evidence="1">
    <location>
        <begin position="14"/>
        <end position="24"/>
    </location>
</feature>
<evidence type="ECO:0000256" key="2">
    <source>
        <dbReference type="SAM" id="Phobius"/>
    </source>
</evidence>
<dbReference type="Proteomes" id="UP000199671">
    <property type="component" value="Unassembled WGS sequence"/>
</dbReference>
<feature type="transmembrane region" description="Helical" evidence="2">
    <location>
        <begin position="32"/>
        <end position="50"/>
    </location>
</feature>
<protein>
    <submittedName>
        <fullName evidence="3">Uncharacterized protein</fullName>
    </submittedName>
</protein>
<gene>
    <name evidence="3" type="ORF">SAMN04487766_10568</name>
</gene>
<feature type="compositionally biased region" description="Low complexity" evidence="1">
    <location>
        <begin position="238"/>
        <end position="262"/>
    </location>
</feature>
<keyword evidence="2" id="KW-0812">Transmembrane</keyword>
<feature type="region of interest" description="Disordered" evidence="1">
    <location>
        <begin position="227"/>
        <end position="268"/>
    </location>
</feature>
<dbReference type="RefSeq" id="WP_143008888.1">
    <property type="nucleotide sequence ID" value="NZ_FNHU01000005.1"/>
</dbReference>
<proteinExistence type="predicted"/>
<evidence type="ECO:0000313" key="3">
    <source>
        <dbReference type="EMBL" id="SDM66194.1"/>
    </source>
</evidence>
<evidence type="ECO:0000256" key="1">
    <source>
        <dbReference type="SAM" id="MobiDB-lite"/>
    </source>
</evidence>